<dbReference type="Gene3D" id="3.30.700.10">
    <property type="entry name" value="Glycoprotein, Type 4 Pilin"/>
    <property type="match status" value="1"/>
</dbReference>
<dbReference type="NCBIfam" id="TIGR02532">
    <property type="entry name" value="IV_pilin_GFxxxE"/>
    <property type="match status" value="1"/>
</dbReference>
<dbReference type="Proteomes" id="UP000319576">
    <property type="component" value="Chromosome"/>
</dbReference>
<keyword evidence="3" id="KW-1185">Reference proteome</keyword>
<dbReference type="AlphaFoldDB" id="A0A517XX14"/>
<dbReference type="EMBL" id="CP036273">
    <property type="protein sequence ID" value="QDU22051.1"/>
    <property type="molecule type" value="Genomic_DNA"/>
</dbReference>
<feature type="region of interest" description="Disordered" evidence="1">
    <location>
        <begin position="281"/>
        <end position="313"/>
    </location>
</feature>
<evidence type="ECO:0008006" key="4">
    <source>
        <dbReference type="Google" id="ProtNLM"/>
    </source>
</evidence>
<gene>
    <name evidence="2" type="ORF">ETAA1_40260</name>
</gene>
<dbReference type="KEGG" id="uli:ETAA1_40260"/>
<sequence length="323" mass="35554">MRRGQRRAGRAGFTLVELLVVIAILALLAALVAAGIGKVREGAQSSVTTQTLVKLQKAIDNQWRVTCDKCRDDRRTFATPNKQPDFVKMVTICDNDVDRAEALWMFLNLRREMPESFAEARSDVTLTGNGVTVTIPRSSAFKEIQNNLTAGGQPEEESAALLYIILGKGARGANFSIDDAMQGAQTSLNFSNGLSLPAFKDGFSNYVAFKRFYQSPELNSPEYSRGRNTAMLQKGVDPMDDPLDDRGKLKLWANTTVKTAAVAAVFNPVNLQTFDGRNRIATPISAGPDSRDQTDGQKHLAFRPPNDNDNTYGYRVLRDGNKE</sequence>
<dbReference type="PROSITE" id="PS00409">
    <property type="entry name" value="PROKAR_NTER_METHYL"/>
    <property type="match status" value="1"/>
</dbReference>
<protein>
    <recommendedName>
        <fullName evidence="4">Prepilin-type N-terminal cleavage/methylation domain-containing protein</fullName>
    </recommendedName>
</protein>
<evidence type="ECO:0000256" key="1">
    <source>
        <dbReference type="SAM" id="MobiDB-lite"/>
    </source>
</evidence>
<dbReference type="Pfam" id="PF07963">
    <property type="entry name" value="N_methyl"/>
    <property type="match status" value="1"/>
</dbReference>
<dbReference type="SUPFAM" id="SSF54523">
    <property type="entry name" value="Pili subunits"/>
    <property type="match status" value="1"/>
</dbReference>
<dbReference type="InterPro" id="IPR045584">
    <property type="entry name" value="Pilin-like"/>
</dbReference>
<reference evidence="2 3" key="1">
    <citation type="submission" date="2019-02" db="EMBL/GenBank/DDBJ databases">
        <title>Deep-cultivation of Planctomycetes and their phenomic and genomic characterization uncovers novel biology.</title>
        <authorList>
            <person name="Wiegand S."/>
            <person name="Jogler M."/>
            <person name="Boedeker C."/>
            <person name="Pinto D."/>
            <person name="Vollmers J."/>
            <person name="Rivas-Marin E."/>
            <person name="Kohn T."/>
            <person name="Peeters S.H."/>
            <person name="Heuer A."/>
            <person name="Rast P."/>
            <person name="Oberbeckmann S."/>
            <person name="Bunk B."/>
            <person name="Jeske O."/>
            <person name="Meyerdierks A."/>
            <person name="Storesund J.E."/>
            <person name="Kallscheuer N."/>
            <person name="Luecker S."/>
            <person name="Lage O.M."/>
            <person name="Pohl T."/>
            <person name="Merkel B.J."/>
            <person name="Hornburger P."/>
            <person name="Mueller R.-W."/>
            <person name="Bruemmer F."/>
            <person name="Labrenz M."/>
            <person name="Spormann A.M."/>
            <person name="Op den Camp H."/>
            <person name="Overmann J."/>
            <person name="Amann R."/>
            <person name="Jetten M.S.M."/>
            <person name="Mascher T."/>
            <person name="Medema M.H."/>
            <person name="Devos D.P."/>
            <person name="Kaster A.-K."/>
            <person name="Ovreas L."/>
            <person name="Rohde M."/>
            <person name="Galperin M.Y."/>
            <person name="Jogler C."/>
        </authorList>
    </citation>
    <scope>NUCLEOTIDE SEQUENCE [LARGE SCALE GENOMIC DNA]</scope>
    <source>
        <strain evidence="2 3">ETA_A1</strain>
    </source>
</reference>
<evidence type="ECO:0000313" key="3">
    <source>
        <dbReference type="Proteomes" id="UP000319576"/>
    </source>
</evidence>
<evidence type="ECO:0000313" key="2">
    <source>
        <dbReference type="EMBL" id="QDU22051.1"/>
    </source>
</evidence>
<accession>A0A517XX14</accession>
<name>A0A517XX14_9BACT</name>
<proteinExistence type="predicted"/>
<feature type="compositionally biased region" description="Basic and acidic residues" evidence="1">
    <location>
        <begin position="289"/>
        <end position="298"/>
    </location>
</feature>
<organism evidence="2 3">
    <name type="scientific">Urbifossiella limnaea</name>
    <dbReference type="NCBI Taxonomy" id="2528023"/>
    <lineage>
        <taxon>Bacteria</taxon>
        <taxon>Pseudomonadati</taxon>
        <taxon>Planctomycetota</taxon>
        <taxon>Planctomycetia</taxon>
        <taxon>Gemmatales</taxon>
        <taxon>Gemmataceae</taxon>
        <taxon>Urbifossiella</taxon>
    </lineage>
</organism>
<dbReference type="RefSeq" id="WP_145241454.1">
    <property type="nucleotide sequence ID" value="NZ_CP036273.1"/>
</dbReference>
<dbReference type="InterPro" id="IPR012902">
    <property type="entry name" value="N_methyl_site"/>
</dbReference>